<proteinExistence type="predicted"/>
<sequence>MIFTCANNQYEISQVNSFASDIAGSSWGLWQCVGQEKELLVELYSRRRNEPVFSTYGTFDVPLAAIAQLLRFFDEQQQ</sequence>
<gene>
    <name evidence="1" type="ORF">FY528_13900</name>
</gene>
<keyword evidence="2" id="KW-1185">Reference proteome</keyword>
<dbReference type="AlphaFoldDB" id="A0A5D6UWK0"/>
<protein>
    <submittedName>
        <fullName evidence="1">Uncharacterized protein</fullName>
    </submittedName>
</protein>
<evidence type="ECO:0000313" key="1">
    <source>
        <dbReference type="EMBL" id="TYZ08131.1"/>
    </source>
</evidence>
<evidence type="ECO:0000313" key="2">
    <source>
        <dbReference type="Proteomes" id="UP000322791"/>
    </source>
</evidence>
<dbReference type="RefSeq" id="WP_149071625.1">
    <property type="nucleotide sequence ID" value="NZ_VTHL01000014.1"/>
</dbReference>
<comment type="caution">
    <text evidence="1">The sequence shown here is derived from an EMBL/GenBank/DDBJ whole genome shotgun (WGS) entry which is preliminary data.</text>
</comment>
<reference evidence="1 2" key="1">
    <citation type="submission" date="2019-08" db="EMBL/GenBank/DDBJ databases">
        <authorList>
            <person name="Seo M.-J."/>
        </authorList>
    </citation>
    <scope>NUCLEOTIDE SEQUENCE [LARGE SCALE GENOMIC DNA]</scope>
    <source>
        <strain evidence="1 2">KIGAM108</strain>
    </source>
</reference>
<name>A0A5D6UWK0_9BACT</name>
<dbReference type="Proteomes" id="UP000322791">
    <property type="component" value="Unassembled WGS sequence"/>
</dbReference>
<accession>A0A5D6UWK0</accession>
<dbReference type="EMBL" id="VTHL01000014">
    <property type="protein sequence ID" value="TYZ08131.1"/>
    <property type="molecule type" value="Genomic_DNA"/>
</dbReference>
<organism evidence="1 2">
    <name type="scientific">Hymenobacter lutimineralis</name>
    <dbReference type="NCBI Taxonomy" id="2606448"/>
    <lineage>
        <taxon>Bacteria</taxon>
        <taxon>Pseudomonadati</taxon>
        <taxon>Bacteroidota</taxon>
        <taxon>Cytophagia</taxon>
        <taxon>Cytophagales</taxon>
        <taxon>Hymenobacteraceae</taxon>
        <taxon>Hymenobacter</taxon>
    </lineage>
</organism>